<gene>
    <name evidence="1" type="ORF">ROZALSC1DRAFT_25343</name>
</gene>
<dbReference type="AlphaFoldDB" id="A0A4P9YBE5"/>
<feature type="non-terminal residue" evidence="1">
    <location>
        <position position="1"/>
    </location>
</feature>
<sequence length="125" mass="14788">AEVCKNVLGVYPHSRSHAFEYPIFSITPGFEYICGQTEREYFCYQYDVCFLAHSKIQDRPRRNRELRRVRVQNVNGELHYSEYKIDDENCESLISSKLSQKKHIIFKLSLNKTFGFATYVVICVY</sequence>
<dbReference type="Proteomes" id="UP000281549">
    <property type="component" value="Unassembled WGS sequence"/>
</dbReference>
<proteinExistence type="predicted"/>
<dbReference type="EMBL" id="ML006606">
    <property type="protein sequence ID" value="RKP16385.1"/>
    <property type="molecule type" value="Genomic_DNA"/>
</dbReference>
<name>A0A4P9YBE5_ROZAC</name>
<evidence type="ECO:0000313" key="2">
    <source>
        <dbReference type="Proteomes" id="UP000281549"/>
    </source>
</evidence>
<accession>A0A4P9YBE5</accession>
<organism evidence="1 2">
    <name type="scientific">Rozella allomycis (strain CSF55)</name>
    <dbReference type="NCBI Taxonomy" id="988480"/>
    <lineage>
        <taxon>Eukaryota</taxon>
        <taxon>Fungi</taxon>
        <taxon>Fungi incertae sedis</taxon>
        <taxon>Cryptomycota</taxon>
        <taxon>Cryptomycota incertae sedis</taxon>
        <taxon>Rozella</taxon>
    </lineage>
</organism>
<reference evidence="2" key="1">
    <citation type="journal article" date="2018" name="Nat. Microbiol.">
        <title>Leveraging single-cell genomics to expand the fungal tree of life.</title>
        <authorList>
            <person name="Ahrendt S.R."/>
            <person name="Quandt C.A."/>
            <person name="Ciobanu D."/>
            <person name="Clum A."/>
            <person name="Salamov A."/>
            <person name="Andreopoulos B."/>
            <person name="Cheng J.F."/>
            <person name="Woyke T."/>
            <person name="Pelin A."/>
            <person name="Henrissat B."/>
            <person name="Reynolds N.K."/>
            <person name="Benny G.L."/>
            <person name="Smith M.E."/>
            <person name="James T.Y."/>
            <person name="Grigoriev I.V."/>
        </authorList>
    </citation>
    <scope>NUCLEOTIDE SEQUENCE [LARGE SCALE GENOMIC DNA]</scope>
    <source>
        <strain evidence="2">CSF55</strain>
    </source>
</reference>
<protein>
    <submittedName>
        <fullName evidence="1">Uncharacterized protein</fullName>
    </submittedName>
</protein>
<evidence type="ECO:0000313" key="1">
    <source>
        <dbReference type="EMBL" id="RKP16385.1"/>
    </source>
</evidence>